<protein>
    <submittedName>
        <fullName evidence="1">Uncharacterized protein</fullName>
    </submittedName>
</protein>
<evidence type="ECO:0000313" key="2">
    <source>
        <dbReference type="Proteomes" id="UP000248311"/>
    </source>
</evidence>
<reference evidence="1 2" key="1">
    <citation type="submission" date="2018-06" db="EMBL/GenBank/DDBJ databases">
        <title>Genomic Encyclopedia of Type Strains, Phase III (KMG-III): the genomes of soil and plant-associated and newly described type strains.</title>
        <authorList>
            <person name="Whitman W."/>
        </authorList>
    </citation>
    <scope>NUCLEOTIDE SEQUENCE [LARGE SCALE GENOMIC DNA]</scope>
    <source>
        <strain evidence="1 2">CECT 9025</strain>
    </source>
</reference>
<sequence>MAIPGGRLLCVLVETEDRTVALPWQLMKVAAGAVSATQTVAVLRGSDRLADLAKTLQAG</sequence>
<evidence type="ECO:0000313" key="1">
    <source>
        <dbReference type="EMBL" id="PYE85582.1"/>
    </source>
</evidence>
<keyword evidence="2" id="KW-1185">Reference proteome</keyword>
<proteinExistence type="predicted"/>
<dbReference type="Proteomes" id="UP000248311">
    <property type="component" value="Unassembled WGS sequence"/>
</dbReference>
<accession>A0A318SVR1</accession>
<dbReference type="EMBL" id="QJTE01000001">
    <property type="protein sequence ID" value="PYE85582.1"/>
    <property type="molecule type" value="Genomic_DNA"/>
</dbReference>
<dbReference type="AlphaFoldDB" id="A0A318SVR1"/>
<gene>
    <name evidence="1" type="ORF">DFP88_101250</name>
</gene>
<name>A0A318SVR1_9RHOB</name>
<organism evidence="1 2">
    <name type="scientific">Pseudoroseicyclus aestuarii</name>
    <dbReference type="NCBI Taxonomy" id="1795041"/>
    <lineage>
        <taxon>Bacteria</taxon>
        <taxon>Pseudomonadati</taxon>
        <taxon>Pseudomonadota</taxon>
        <taxon>Alphaproteobacteria</taxon>
        <taxon>Rhodobacterales</taxon>
        <taxon>Paracoccaceae</taxon>
        <taxon>Pseudoroseicyclus</taxon>
    </lineage>
</organism>
<comment type="caution">
    <text evidence="1">The sequence shown here is derived from an EMBL/GenBank/DDBJ whole genome shotgun (WGS) entry which is preliminary data.</text>
</comment>
<dbReference type="RefSeq" id="WP_110812626.1">
    <property type="nucleotide sequence ID" value="NZ_QJTE01000001.1"/>
</dbReference>